<dbReference type="EMBL" id="QRBI01000113">
    <property type="protein sequence ID" value="RMC09667.1"/>
    <property type="molecule type" value="Genomic_DNA"/>
</dbReference>
<dbReference type="SUPFAM" id="SSF51283">
    <property type="entry name" value="dUTPase-like"/>
    <property type="match status" value="1"/>
</dbReference>
<dbReference type="InterPro" id="IPR036157">
    <property type="entry name" value="dUTPase-like_sf"/>
</dbReference>
<feature type="domain" description="dUTPase-like" evidence="4">
    <location>
        <begin position="265"/>
        <end position="369"/>
    </location>
</feature>
<dbReference type="CDD" id="cd07557">
    <property type="entry name" value="trimeric_dUTPase"/>
    <property type="match status" value="1"/>
</dbReference>
<accession>A0A3M0KRD2</accession>
<keyword evidence="3" id="KW-1133">Transmembrane helix</keyword>
<evidence type="ECO:0000313" key="6">
    <source>
        <dbReference type="Proteomes" id="UP000269221"/>
    </source>
</evidence>
<dbReference type="PRINTS" id="PR01345">
    <property type="entry name" value="CERVTRCPTASE"/>
</dbReference>
<proteinExistence type="predicted"/>
<evidence type="ECO:0000256" key="2">
    <source>
        <dbReference type="SAM" id="MobiDB-lite"/>
    </source>
</evidence>
<name>A0A3M0KRD2_HIRRU</name>
<dbReference type="Gene3D" id="2.70.40.10">
    <property type="match status" value="1"/>
</dbReference>
<comment type="caution">
    <text evidence="5">The sequence shown here is derived from an EMBL/GenBank/DDBJ whole genome shotgun (WGS) entry which is preliminary data.</text>
</comment>
<organism evidence="5 6">
    <name type="scientific">Hirundo rustica rustica</name>
    <dbReference type="NCBI Taxonomy" id="333673"/>
    <lineage>
        <taxon>Eukaryota</taxon>
        <taxon>Metazoa</taxon>
        <taxon>Chordata</taxon>
        <taxon>Craniata</taxon>
        <taxon>Vertebrata</taxon>
        <taxon>Euteleostomi</taxon>
        <taxon>Archelosauria</taxon>
        <taxon>Archosauria</taxon>
        <taxon>Dinosauria</taxon>
        <taxon>Saurischia</taxon>
        <taxon>Theropoda</taxon>
        <taxon>Coelurosauria</taxon>
        <taxon>Aves</taxon>
        <taxon>Neognathae</taxon>
        <taxon>Neoaves</taxon>
        <taxon>Telluraves</taxon>
        <taxon>Australaves</taxon>
        <taxon>Passeriformes</taxon>
        <taxon>Sylvioidea</taxon>
        <taxon>Hirundinidae</taxon>
        <taxon>Hirundo</taxon>
    </lineage>
</organism>
<feature type="transmembrane region" description="Helical" evidence="3">
    <location>
        <begin position="178"/>
        <end position="202"/>
    </location>
</feature>
<dbReference type="Proteomes" id="UP000269221">
    <property type="component" value="Unassembled WGS sequence"/>
</dbReference>
<keyword evidence="6" id="KW-1185">Reference proteome</keyword>
<keyword evidence="1" id="KW-0378">Hydrolase</keyword>
<dbReference type="Pfam" id="PF00692">
    <property type="entry name" value="dUTPase"/>
    <property type="match status" value="1"/>
</dbReference>
<protein>
    <recommendedName>
        <fullName evidence="4">dUTPase-like domain-containing protein</fullName>
    </recommendedName>
</protein>
<dbReference type="InterPro" id="IPR033704">
    <property type="entry name" value="dUTPase_trimeric"/>
</dbReference>
<evidence type="ECO:0000313" key="5">
    <source>
        <dbReference type="EMBL" id="RMC09667.1"/>
    </source>
</evidence>
<keyword evidence="3" id="KW-0812">Transmembrane</keyword>
<sequence length="642" mass="70396">MRFNKSKCRVLHFGHNNPLQRYRLGTVWLNSAQEERDLGVLVDNRLNMNQQCALVAKRANGILACIRNGVASRSREVILPLYSALVRPHLEYCVHFWAPPFRKDVEMLESVQRRATRLVKGLEHKPYEERLRELGLFSLEKRRLKGDLITLYNFLKDGCGQLGQHTTAEHHLVKREPFTALTIATLLTIGGVGAGTGVASLINQQKEMKTLRMSVDEDLGRIEQAINGLVKSPCHKCLPKEKKRPEQRIGSPRWDTNGRPNTIKQLPPPATRGSLGIDLAAAVDVTLINSRVQRIPTGVTGPIYDKNSALGALLLGRSSTGLARLIVLPGVIDEDYTGEIQVVAYALHPPMTIKKGTRIAQLVLYTKEAVESDVFDLPHKEGPKDLGPLLSVPFVLDIMFWTFKTGSKSEARRKRSTEFVFRNWTHSSTFCSWTVLSAARTDSGTEISFAFTLAYAYRTLLDTVGQQIEAGEQGDKSAATPVTQAAANPTATQVVAKPDSEAKTLAVAAGKKGKKHTGKTIRPVDDNPGERPSMPPDTQSGAEQTDTKSEAGGTDTQSEAKATDNTQSEAEPTNTKLKVEPTGTRSGVRPSGTRSEAKPTSIRSGAQPTSTRPGTQPTSTRSGTTIKSFSLKDLRGLRKYYT</sequence>
<dbReference type="InterPro" id="IPR029054">
    <property type="entry name" value="dUTPase-like"/>
</dbReference>
<keyword evidence="3" id="KW-0472">Membrane</keyword>
<gene>
    <name evidence="5" type="ORF">DUI87_13453</name>
</gene>
<dbReference type="AlphaFoldDB" id="A0A3M0KRD2"/>
<feature type="compositionally biased region" description="Polar residues" evidence="2">
    <location>
        <begin position="601"/>
        <end position="628"/>
    </location>
</feature>
<feature type="compositionally biased region" description="Polar residues" evidence="2">
    <location>
        <begin position="554"/>
        <end position="576"/>
    </location>
</feature>
<evidence type="ECO:0000256" key="1">
    <source>
        <dbReference type="ARBA" id="ARBA00022801"/>
    </source>
</evidence>
<reference evidence="5 6" key="1">
    <citation type="submission" date="2018-07" db="EMBL/GenBank/DDBJ databases">
        <title>A high quality draft genome assembly of the barn swallow (H. rustica rustica).</title>
        <authorList>
            <person name="Formenti G."/>
            <person name="Chiara M."/>
            <person name="Poveda L."/>
            <person name="Francoijs K.-J."/>
            <person name="Bonisoli-Alquati A."/>
            <person name="Canova L."/>
            <person name="Gianfranceschi L."/>
            <person name="Horner D.S."/>
            <person name="Saino N."/>
        </authorList>
    </citation>
    <scope>NUCLEOTIDE SEQUENCE [LARGE SCALE GENOMIC DNA]</scope>
    <source>
        <strain evidence="5">Chelidonia</strain>
        <tissue evidence="5">Blood</tissue>
    </source>
</reference>
<dbReference type="PANTHER" id="PTHR33332">
    <property type="entry name" value="REVERSE TRANSCRIPTASE DOMAIN-CONTAINING PROTEIN"/>
    <property type="match status" value="1"/>
</dbReference>
<evidence type="ECO:0000259" key="4">
    <source>
        <dbReference type="Pfam" id="PF00692"/>
    </source>
</evidence>
<feature type="compositionally biased region" description="Polar residues" evidence="2">
    <location>
        <begin position="480"/>
        <end position="493"/>
    </location>
</feature>
<feature type="region of interest" description="Disordered" evidence="2">
    <location>
        <begin position="240"/>
        <end position="269"/>
    </location>
</feature>
<evidence type="ECO:0000256" key="3">
    <source>
        <dbReference type="SAM" id="Phobius"/>
    </source>
</evidence>
<dbReference type="GO" id="GO:0016787">
    <property type="term" value="F:hydrolase activity"/>
    <property type="evidence" value="ECO:0007669"/>
    <property type="project" value="UniProtKB-KW"/>
</dbReference>
<dbReference type="OrthoDB" id="276744at2759"/>
<feature type="region of interest" description="Disordered" evidence="2">
    <location>
        <begin position="472"/>
        <end position="630"/>
    </location>
</feature>